<evidence type="ECO:0000313" key="3">
    <source>
        <dbReference type="EMBL" id="RSH80454.1"/>
    </source>
</evidence>
<dbReference type="GO" id="GO:0016491">
    <property type="term" value="F:oxidoreductase activity"/>
    <property type="evidence" value="ECO:0007669"/>
    <property type="project" value="InterPro"/>
</dbReference>
<dbReference type="OrthoDB" id="74360at2759"/>
<organism evidence="3 4">
    <name type="scientific">Apiotrichum porosum</name>
    <dbReference type="NCBI Taxonomy" id="105984"/>
    <lineage>
        <taxon>Eukaryota</taxon>
        <taxon>Fungi</taxon>
        <taxon>Dikarya</taxon>
        <taxon>Basidiomycota</taxon>
        <taxon>Agaricomycotina</taxon>
        <taxon>Tremellomycetes</taxon>
        <taxon>Trichosporonales</taxon>
        <taxon>Trichosporonaceae</taxon>
        <taxon>Apiotrichum</taxon>
    </lineage>
</organism>
<dbReference type="AlphaFoldDB" id="A0A427XNV0"/>
<dbReference type="RefSeq" id="XP_028475401.1">
    <property type="nucleotide sequence ID" value="XM_028624329.1"/>
</dbReference>
<dbReference type="SUPFAM" id="SSF51905">
    <property type="entry name" value="FAD/NAD(P)-binding domain"/>
    <property type="match status" value="3"/>
</dbReference>
<reference evidence="3 4" key="1">
    <citation type="submission" date="2018-11" db="EMBL/GenBank/DDBJ databases">
        <title>Genome sequence of Apiotrichum porosum DSM 27194.</title>
        <authorList>
            <person name="Aliyu H."/>
            <person name="Gorte O."/>
            <person name="Ochsenreither K."/>
        </authorList>
    </citation>
    <scope>NUCLEOTIDE SEQUENCE [LARGE SCALE GENOMIC DNA]</scope>
    <source>
        <strain evidence="3 4">DSM 27194</strain>
    </source>
</reference>
<dbReference type="Pfam" id="PF07992">
    <property type="entry name" value="Pyr_redox_2"/>
    <property type="match status" value="1"/>
</dbReference>
<evidence type="ECO:0000259" key="2">
    <source>
        <dbReference type="Pfam" id="PF07992"/>
    </source>
</evidence>
<dbReference type="GeneID" id="39593577"/>
<dbReference type="InterPro" id="IPR023753">
    <property type="entry name" value="FAD/NAD-binding_dom"/>
</dbReference>
<proteinExistence type="inferred from homology"/>
<sequence>MPDGTQKGSALVLPTAFSAATQINTLLNPSVLIIGAGIGGITLALDLDEKGLTNWLLVDREDDVGGTWYVNRYPGCRCDIPAIGYSHSRFQNSQWTETHPDHKEIQAYWAKIVKTQGLTNRLRLQHDYVKAEWDSDQSLYHVTLRDIVNDREFIVDAQVLVSATGLFSEPRRVPVKGEDEFSGRVIHAARWPKDLTNEAMHGKNVVVVGNGCSGIQIVGTLGLDPEINVVSLARSKQWLMPSVNGGFAAERNSSPVSESTRALRARFPFLQRWERTLMLGVLDTHFHWQYEKEGRRKRKQMEKDLGDWMVARAPEHLKDKIVPDFPFMAKRFVFEDGYLAAINRPHCKAVYGRIEALNHDSVIVDDGSEIKADIVVLSTGFDADHIDVQVQGESDSTANYDGKANLTYYHGIALPGMPNFYTMLGNNWVVNHSSVTTVLEIQAAYITQMVEAMRNHGIPKLEVKRPAAEAYDAWIERELKRTTWNRVANYWRKEGNGRIFTHYPGTVLRMWWQNLWPVWADYKGAERLAVRQRLRKFVFVLSLVAGALFTGKYMVDHQVLKRLNSEVTKLITHAVGLGQTLKTNLVGNK</sequence>
<gene>
    <name evidence="3" type="ORF">EHS24_009034</name>
</gene>
<keyword evidence="4" id="KW-1185">Reference proteome</keyword>
<protein>
    <recommendedName>
        <fullName evidence="2">FAD/NAD(P)-binding domain-containing protein</fullName>
    </recommendedName>
</protein>
<dbReference type="PANTHER" id="PTHR42877:SF4">
    <property type="entry name" value="FAD_NAD(P)-BINDING DOMAIN-CONTAINING PROTEIN-RELATED"/>
    <property type="match status" value="1"/>
</dbReference>
<comment type="similarity">
    <text evidence="1">Belongs to the FAD-binding monooxygenase family.</text>
</comment>
<dbReference type="PANTHER" id="PTHR42877">
    <property type="entry name" value="L-ORNITHINE N(5)-MONOOXYGENASE-RELATED"/>
    <property type="match status" value="1"/>
</dbReference>
<feature type="domain" description="FAD/NAD(P)-binding" evidence="2">
    <location>
        <begin position="30"/>
        <end position="217"/>
    </location>
</feature>
<evidence type="ECO:0000313" key="4">
    <source>
        <dbReference type="Proteomes" id="UP000279236"/>
    </source>
</evidence>
<dbReference type="EMBL" id="RSCE01000008">
    <property type="protein sequence ID" value="RSH80454.1"/>
    <property type="molecule type" value="Genomic_DNA"/>
</dbReference>
<dbReference type="InterPro" id="IPR051209">
    <property type="entry name" value="FAD-bind_Monooxygenase_sf"/>
</dbReference>
<dbReference type="STRING" id="105984.A0A427XNV0"/>
<evidence type="ECO:0000256" key="1">
    <source>
        <dbReference type="ARBA" id="ARBA00010139"/>
    </source>
</evidence>
<accession>A0A427XNV0</accession>
<name>A0A427XNV0_9TREE</name>
<dbReference type="InterPro" id="IPR036188">
    <property type="entry name" value="FAD/NAD-bd_sf"/>
</dbReference>
<dbReference type="Gene3D" id="3.50.50.60">
    <property type="entry name" value="FAD/NAD(P)-binding domain"/>
    <property type="match status" value="3"/>
</dbReference>
<dbReference type="Proteomes" id="UP000279236">
    <property type="component" value="Unassembled WGS sequence"/>
</dbReference>
<comment type="caution">
    <text evidence="3">The sequence shown here is derived from an EMBL/GenBank/DDBJ whole genome shotgun (WGS) entry which is preliminary data.</text>
</comment>